<feature type="compositionally biased region" description="Polar residues" evidence="1">
    <location>
        <begin position="75"/>
        <end position="89"/>
    </location>
</feature>
<evidence type="ECO:0000259" key="2">
    <source>
        <dbReference type="Pfam" id="PF00089"/>
    </source>
</evidence>
<keyword evidence="4" id="KW-1185">Reference proteome</keyword>
<dbReference type="Gene3D" id="2.40.10.10">
    <property type="entry name" value="Trypsin-like serine proteases"/>
    <property type="match status" value="1"/>
</dbReference>
<dbReference type="InterPro" id="IPR001254">
    <property type="entry name" value="Trypsin_dom"/>
</dbReference>
<dbReference type="SUPFAM" id="SSF50494">
    <property type="entry name" value="Trypsin-like serine proteases"/>
    <property type="match status" value="1"/>
</dbReference>
<sequence length="294" mass="33478">MHLDKCDNCIATEDCQTYKELNRYEQSKWRERFNCPESNEKDIPLGFSSTAKGDLVCCPANVWGVENPSHEDHSYTNTDANIPRPNSDSDLNRRDGFNYQPNRNYNNRPINTGNNNWGNRGGIRDDYDEFGRPYWQRRAKQNYVENPYFLPANGNNGGSKNFKEPSNPQQCPVTSFPPDPASGCCGLEASNNDGINSQLNAQYDPNANRRNNWMPQMNYQSSESWPSWMSRSNYGRRRGKETDLEQFPWTVLLKTTFVYPTKEAAFACGGSLISSRYVLTAGHCVFDAQGKIKG</sequence>
<feature type="region of interest" description="Disordered" evidence="1">
    <location>
        <begin position="68"/>
        <end position="121"/>
    </location>
</feature>
<accession>A0A9N9W953</accession>
<dbReference type="InterPro" id="IPR018114">
    <property type="entry name" value="TRYPSIN_HIS"/>
</dbReference>
<feature type="compositionally biased region" description="Low complexity" evidence="1">
    <location>
        <begin position="98"/>
        <end position="118"/>
    </location>
</feature>
<evidence type="ECO:0000313" key="4">
    <source>
        <dbReference type="Proteomes" id="UP001153714"/>
    </source>
</evidence>
<dbReference type="InterPro" id="IPR009003">
    <property type="entry name" value="Peptidase_S1_PA"/>
</dbReference>
<dbReference type="OrthoDB" id="10061449at2759"/>
<dbReference type="GO" id="GO:0006508">
    <property type="term" value="P:proteolysis"/>
    <property type="evidence" value="ECO:0007669"/>
    <property type="project" value="InterPro"/>
</dbReference>
<dbReference type="Proteomes" id="UP001153714">
    <property type="component" value="Chromosome 15"/>
</dbReference>
<evidence type="ECO:0000256" key="1">
    <source>
        <dbReference type="SAM" id="MobiDB-lite"/>
    </source>
</evidence>
<protein>
    <recommendedName>
        <fullName evidence="2">Peptidase S1 domain-containing protein</fullName>
    </recommendedName>
</protein>
<dbReference type="PROSITE" id="PS00134">
    <property type="entry name" value="TRYPSIN_HIS"/>
    <property type="match status" value="1"/>
</dbReference>
<feature type="domain" description="Peptidase S1" evidence="2">
    <location>
        <begin position="238"/>
        <end position="287"/>
    </location>
</feature>
<reference evidence="3" key="2">
    <citation type="submission" date="2022-10" db="EMBL/GenBank/DDBJ databases">
        <authorList>
            <consortium name="ENA_rothamsted_submissions"/>
            <consortium name="culmorum"/>
            <person name="King R."/>
        </authorList>
    </citation>
    <scope>NUCLEOTIDE SEQUENCE</scope>
</reference>
<dbReference type="Pfam" id="PF00089">
    <property type="entry name" value="Trypsin"/>
    <property type="match status" value="1"/>
</dbReference>
<dbReference type="InterPro" id="IPR051333">
    <property type="entry name" value="CLIP_Serine_Protease"/>
</dbReference>
<dbReference type="EMBL" id="OU893346">
    <property type="protein sequence ID" value="CAG9786123.1"/>
    <property type="molecule type" value="Genomic_DNA"/>
</dbReference>
<name>A0A9N9W953_9NEOP</name>
<evidence type="ECO:0000313" key="3">
    <source>
        <dbReference type="EMBL" id="CAG9786123.1"/>
    </source>
</evidence>
<dbReference type="PANTHER" id="PTHR24260">
    <property type="match status" value="1"/>
</dbReference>
<reference evidence="3" key="1">
    <citation type="submission" date="2021-12" db="EMBL/GenBank/DDBJ databases">
        <authorList>
            <person name="King R."/>
        </authorList>
    </citation>
    <scope>NUCLEOTIDE SEQUENCE</scope>
</reference>
<proteinExistence type="predicted"/>
<dbReference type="InterPro" id="IPR043504">
    <property type="entry name" value="Peptidase_S1_PA_chymotrypsin"/>
</dbReference>
<dbReference type="PANTHER" id="PTHR24260:SF145">
    <property type="entry name" value="FI17609P1-RELATED"/>
    <property type="match status" value="1"/>
</dbReference>
<organism evidence="3 4">
    <name type="scientific">Diatraea saccharalis</name>
    <name type="common">sugarcane borer</name>
    <dbReference type="NCBI Taxonomy" id="40085"/>
    <lineage>
        <taxon>Eukaryota</taxon>
        <taxon>Metazoa</taxon>
        <taxon>Ecdysozoa</taxon>
        <taxon>Arthropoda</taxon>
        <taxon>Hexapoda</taxon>
        <taxon>Insecta</taxon>
        <taxon>Pterygota</taxon>
        <taxon>Neoptera</taxon>
        <taxon>Endopterygota</taxon>
        <taxon>Lepidoptera</taxon>
        <taxon>Glossata</taxon>
        <taxon>Ditrysia</taxon>
        <taxon>Pyraloidea</taxon>
        <taxon>Crambidae</taxon>
        <taxon>Crambinae</taxon>
        <taxon>Diatraea</taxon>
    </lineage>
</organism>
<gene>
    <name evidence="3" type="ORF">DIATSA_LOCUS4099</name>
</gene>
<dbReference type="AlphaFoldDB" id="A0A9N9W953"/>
<dbReference type="GO" id="GO:0004252">
    <property type="term" value="F:serine-type endopeptidase activity"/>
    <property type="evidence" value="ECO:0007669"/>
    <property type="project" value="InterPro"/>
</dbReference>